<name>A0A7W7IHG9_9ACTN</name>
<protein>
    <recommendedName>
        <fullName evidence="4">signal peptidase I</fullName>
        <ecNumber evidence="4">3.4.21.89</ecNumber>
    </recommendedName>
</protein>
<dbReference type="Pfam" id="PF10502">
    <property type="entry name" value="Peptidase_S26"/>
    <property type="match status" value="2"/>
</dbReference>
<evidence type="ECO:0000256" key="1">
    <source>
        <dbReference type="ARBA" id="ARBA00000677"/>
    </source>
</evidence>
<dbReference type="RefSeq" id="WP_268248558.1">
    <property type="nucleotide sequence ID" value="NZ_BAAAHD010000052.1"/>
</dbReference>
<feature type="active site" evidence="6">
    <location>
        <position position="94"/>
    </location>
</feature>
<keyword evidence="11" id="KW-1185">Reference proteome</keyword>
<proteinExistence type="inferred from homology"/>
<dbReference type="Gene3D" id="2.10.109.10">
    <property type="entry name" value="Umud Fragment, subunit A"/>
    <property type="match status" value="1"/>
</dbReference>
<dbReference type="InterPro" id="IPR019533">
    <property type="entry name" value="Peptidase_S26"/>
</dbReference>
<comment type="caution">
    <text evidence="9">The sequence shown here is derived from an EMBL/GenBank/DDBJ whole genome shotgun (WGS) entry which is preliminary data.</text>
</comment>
<evidence type="ECO:0000313" key="11">
    <source>
        <dbReference type="Proteomes" id="UP001501427"/>
    </source>
</evidence>
<evidence type="ECO:0000256" key="6">
    <source>
        <dbReference type="PIRSR" id="PIRSR600223-1"/>
    </source>
</evidence>
<evidence type="ECO:0000256" key="3">
    <source>
        <dbReference type="ARBA" id="ARBA00009370"/>
    </source>
</evidence>
<feature type="active site" evidence="6">
    <location>
        <position position="35"/>
    </location>
</feature>
<keyword evidence="5 9" id="KW-0378">Hydrolase</keyword>
<evidence type="ECO:0000313" key="10">
    <source>
        <dbReference type="Proteomes" id="UP000549343"/>
    </source>
</evidence>
<organism evidence="9 10">
    <name type="scientific">Actinomadura livida</name>
    <dbReference type="NCBI Taxonomy" id="79909"/>
    <lineage>
        <taxon>Bacteria</taxon>
        <taxon>Bacillati</taxon>
        <taxon>Actinomycetota</taxon>
        <taxon>Actinomycetes</taxon>
        <taxon>Streptosporangiales</taxon>
        <taxon>Thermomonosporaceae</taxon>
        <taxon>Actinomadura</taxon>
    </lineage>
</organism>
<dbReference type="EMBL" id="BAAAHD010000052">
    <property type="protein sequence ID" value="GAA0581591.1"/>
    <property type="molecule type" value="Genomic_DNA"/>
</dbReference>
<accession>A0A7W7IHG9</accession>
<reference evidence="8 11" key="1">
    <citation type="journal article" date="2019" name="Int. J. Syst. Evol. Microbiol.">
        <title>The Global Catalogue of Microorganisms (GCM) 10K type strain sequencing project: providing services to taxonomists for standard genome sequencing and annotation.</title>
        <authorList>
            <consortium name="The Broad Institute Genomics Platform"/>
            <consortium name="The Broad Institute Genome Sequencing Center for Infectious Disease"/>
            <person name="Wu L."/>
            <person name="Ma J."/>
        </authorList>
    </citation>
    <scope>NUCLEOTIDE SEQUENCE [LARGE SCALE GENOMIC DNA]</scope>
    <source>
        <strain evidence="8 11">JCM 10667</strain>
    </source>
</reference>
<dbReference type="Proteomes" id="UP001501427">
    <property type="component" value="Unassembled WGS sequence"/>
</dbReference>
<dbReference type="AlphaFoldDB" id="A0A7W7IHG9"/>
<evidence type="ECO:0000256" key="5">
    <source>
        <dbReference type="ARBA" id="ARBA00022801"/>
    </source>
</evidence>
<evidence type="ECO:0000313" key="9">
    <source>
        <dbReference type="EMBL" id="MBB4777197.1"/>
    </source>
</evidence>
<dbReference type="InterPro" id="IPR036286">
    <property type="entry name" value="LexA/Signal_pep-like_sf"/>
</dbReference>
<dbReference type="PRINTS" id="PR00727">
    <property type="entry name" value="LEADERPTASE"/>
</dbReference>
<evidence type="ECO:0000313" key="8">
    <source>
        <dbReference type="EMBL" id="GAA0581591.1"/>
    </source>
</evidence>
<reference evidence="9 10" key="2">
    <citation type="submission" date="2020-08" db="EMBL/GenBank/DDBJ databases">
        <title>Sequencing the genomes of 1000 actinobacteria strains.</title>
        <authorList>
            <person name="Klenk H.-P."/>
        </authorList>
    </citation>
    <scope>NUCLEOTIDE SEQUENCE [LARGE SCALE GENOMIC DNA]</scope>
    <source>
        <strain evidence="9 10">DSM 44772</strain>
    </source>
</reference>
<dbReference type="CDD" id="cd06530">
    <property type="entry name" value="S26_SPase_I"/>
    <property type="match status" value="1"/>
</dbReference>
<feature type="domain" description="Peptidase S26" evidence="7">
    <location>
        <begin position="13"/>
        <end position="105"/>
    </location>
</feature>
<dbReference type="Proteomes" id="UP000549343">
    <property type="component" value="Unassembled WGS sequence"/>
</dbReference>
<sequence length="168" mass="17649">MIQTALAAGTALAATAALIAWLHRHLLVIDVSGPSMEPTLYGGDRVLVRRRTLRHVRAGDIVVARSAGHLQSSPSPGTTARASRHPAGHAWMIKRVAAVPGDPVPASLAATLSTTPGTPVPDGRMLVLGDNTRVSTDSRYFGYVSGDGVLGVVVRHLRPRDEASGRAR</sequence>
<comment type="catalytic activity">
    <reaction evidence="1">
        <text>Cleavage of hydrophobic, N-terminal signal or leader sequences from secreted and periplasmic proteins.</text>
        <dbReference type="EC" id="3.4.21.89"/>
    </reaction>
</comment>
<dbReference type="GO" id="GO:0009003">
    <property type="term" value="F:signal peptidase activity"/>
    <property type="evidence" value="ECO:0007669"/>
    <property type="project" value="UniProtKB-EC"/>
</dbReference>
<comment type="similarity">
    <text evidence="3">Belongs to the peptidase S26 family.</text>
</comment>
<evidence type="ECO:0000256" key="4">
    <source>
        <dbReference type="ARBA" id="ARBA00013208"/>
    </source>
</evidence>
<dbReference type="GO" id="GO:0006465">
    <property type="term" value="P:signal peptide processing"/>
    <property type="evidence" value="ECO:0007669"/>
    <property type="project" value="InterPro"/>
</dbReference>
<dbReference type="EC" id="3.4.21.89" evidence="4"/>
<gene>
    <name evidence="9" type="ORF">F4557_005615</name>
    <name evidence="8" type="ORF">GCM10009546_50060</name>
</gene>
<dbReference type="GO" id="GO:0004252">
    <property type="term" value="F:serine-type endopeptidase activity"/>
    <property type="evidence" value="ECO:0007669"/>
    <property type="project" value="InterPro"/>
</dbReference>
<comment type="subcellular location">
    <subcellularLocation>
        <location evidence="2">Cell membrane</location>
        <topology evidence="2">Single-pass type II membrane protein</topology>
    </subcellularLocation>
</comment>
<dbReference type="InterPro" id="IPR019758">
    <property type="entry name" value="Pept_S26A_signal_pept_1_CS"/>
</dbReference>
<dbReference type="GO" id="GO:0005886">
    <property type="term" value="C:plasma membrane"/>
    <property type="evidence" value="ECO:0007669"/>
    <property type="project" value="UniProtKB-SubCell"/>
</dbReference>
<dbReference type="PROSITE" id="PS00761">
    <property type="entry name" value="SPASE_I_3"/>
    <property type="match status" value="1"/>
</dbReference>
<dbReference type="InterPro" id="IPR000223">
    <property type="entry name" value="Pept_S26A_signal_pept_1"/>
</dbReference>
<dbReference type="PANTHER" id="PTHR43390:SF1">
    <property type="entry name" value="CHLOROPLAST PROCESSING PEPTIDASE"/>
    <property type="match status" value="1"/>
</dbReference>
<dbReference type="PANTHER" id="PTHR43390">
    <property type="entry name" value="SIGNAL PEPTIDASE I"/>
    <property type="match status" value="1"/>
</dbReference>
<dbReference type="SUPFAM" id="SSF51306">
    <property type="entry name" value="LexA/Signal peptidase"/>
    <property type="match status" value="1"/>
</dbReference>
<evidence type="ECO:0000256" key="2">
    <source>
        <dbReference type="ARBA" id="ARBA00004401"/>
    </source>
</evidence>
<dbReference type="EMBL" id="JACHMV010000001">
    <property type="protein sequence ID" value="MBB4777197.1"/>
    <property type="molecule type" value="Genomic_DNA"/>
</dbReference>
<evidence type="ECO:0000259" key="7">
    <source>
        <dbReference type="Pfam" id="PF10502"/>
    </source>
</evidence>
<feature type="domain" description="Peptidase S26" evidence="7">
    <location>
        <begin position="115"/>
        <end position="154"/>
    </location>
</feature>
<reference evidence="8" key="3">
    <citation type="submission" date="2023-12" db="EMBL/GenBank/DDBJ databases">
        <authorList>
            <person name="Sun Q."/>
            <person name="Inoue M."/>
        </authorList>
    </citation>
    <scope>NUCLEOTIDE SEQUENCE</scope>
    <source>
        <strain evidence="8">JCM 10667</strain>
    </source>
</reference>